<evidence type="ECO:0000313" key="13">
    <source>
        <dbReference type="RefSeq" id="XP_022242853.1"/>
    </source>
</evidence>
<comment type="similarity">
    <text evidence="1">Belongs to the SWI5/SAE3 family.</text>
</comment>
<reference evidence="10 11" key="1">
    <citation type="submission" date="2025-05" db="UniProtKB">
        <authorList>
            <consortium name="RefSeq"/>
        </authorList>
    </citation>
    <scope>IDENTIFICATION</scope>
    <source>
        <tissue evidence="10 11">Muscle</tissue>
    </source>
</reference>
<evidence type="ECO:0000313" key="9">
    <source>
        <dbReference type="Proteomes" id="UP000694941"/>
    </source>
</evidence>
<feature type="region of interest" description="Disordered" evidence="8">
    <location>
        <begin position="1"/>
        <end position="21"/>
    </location>
</feature>
<name>A0ABM1B643_LIMPO</name>
<evidence type="ECO:0000256" key="2">
    <source>
        <dbReference type="ARBA" id="ARBA00019825"/>
    </source>
</evidence>
<dbReference type="GeneID" id="106460431"/>
<evidence type="ECO:0000256" key="5">
    <source>
        <dbReference type="ARBA" id="ARBA00025380"/>
    </source>
</evidence>
<evidence type="ECO:0000313" key="11">
    <source>
        <dbReference type="RefSeq" id="XP_013775581.1"/>
    </source>
</evidence>
<evidence type="ECO:0000256" key="3">
    <source>
        <dbReference type="ARBA" id="ARBA00022763"/>
    </source>
</evidence>
<gene>
    <name evidence="10 11 12 13" type="primary">LOC106460431</name>
</gene>
<evidence type="ECO:0000256" key="7">
    <source>
        <dbReference type="SAM" id="Coils"/>
    </source>
</evidence>
<dbReference type="Pfam" id="PF07061">
    <property type="entry name" value="Swi5"/>
    <property type="match status" value="1"/>
</dbReference>
<dbReference type="InterPro" id="IPR010760">
    <property type="entry name" value="DNA-repair_Swi5"/>
</dbReference>
<evidence type="ECO:0000256" key="1">
    <source>
        <dbReference type="ARBA" id="ARBA00008060"/>
    </source>
</evidence>
<evidence type="ECO:0000256" key="4">
    <source>
        <dbReference type="ARBA" id="ARBA00023204"/>
    </source>
</evidence>
<evidence type="ECO:0000313" key="10">
    <source>
        <dbReference type="RefSeq" id="XP_013775580.1"/>
    </source>
</evidence>
<dbReference type="Gene3D" id="1.20.5.170">
    <property type="match status" value="1"/>
</dbReference>
<feature type="compositionally biased region" description="Basic residues" evidence="8">
    <location>
        <begin position="1"/>
        <end position="17"/>
    </location>
</feature>
<keyword evidence="3" id="KW-0227">DNA damage</keyword>
<evidence type="ECO:0000256" key="8">
    <source>
        <dbReference type="SAM" id="MobiDB-lite"/>
    </source>
</evidence>
<organism evidence="9 10">
    <name type="scientific">Limulus polyphemus</name>
    <name type="common">Atlantic horseshoe crab</name>
    <dbReference type="NCBI Taxonomy" id="6850"/>
    <lineage>
        <taxon>Eukaryota</taxon>
        <taxon>Metazoa</taxon>
        <taxon>Ecdysozoa</taxon>
        <taxon>Arthropoda</taxon>
        <taxon>Chelicerata</taxon>
        <taxon>Merostomata</taxon>
        <taxon>Xiphosura</taxon>
        <taxon>Limulidae</taxon>
        <taxon>Limulus</taxon>
    </lineage>
</organism>
<evidence type="ECO:0000313" key="12">
    <source>
        <dbReference type="RefSeq" id="XP_022242852.1"/>
    </source>
</evidence>
<sequence length="128" mass="14746">MASSTPKHHVSSMRKRLSTPYARQLSASFKSPVMKSNKETPKQTSILTLEEMQEQISLLEERNQELDMEIELLQSQGFRIEELQWHIDKLHEYNEIKDAAQCVLGQLASLDGATVKELHERYGLTMDD</sequence>
<dbReference type="Proteomes" id="UP000694941">
    <property type="component" value="Unplaced"/>
</dbReference>
<accession>A0ABM1B643</accession>
<dbReference type="RefSeq" id="XP_022242852.1">
    <property type="nucleotide sequence ID" value="XM_022387144.1"/>
</dbReference>
<dbReference type="RefSeq" id="XP_022242853.1">
    <property type="nucleotide sequence ID" value="XM_022387145.1"/>
</dbReference>
<evidence type="ECO:0000256" key="6">
    <source>
        <dbReference type="ARBA" id="ARBA00030081"/>
    </source>
</evidence>
<keyword evidence="9" id="KW-1185">Reference proteome</keyword>
<keyword evidence="4" id="KW-0234">DNA repair</keyword>
<feature type="coiled-coil region" evidence="7">
    <location>
        <begin position="42"/>
        <end position="76"/>
    </location>
</feature>
<comment type="function">
    <text evidence="5">Component of the swi5-sfr1 complex, a complex required for double-strand break repair via homologous recombination.</text>
</comment>
<keyword evidence="7" id="KW-0175">Coiled coil</keyword>
<dbReference type="PANTHER" id="PTHR28529:SF2">
    <property type="entry name" value="DNA REPAIR PROTEIN SWI5 HOMOLOG"/>
    <property type="match status" value="1"/>
</dbReference>
<dbReference type="RefSeq" id="XP_013775580.1">
    <property type="nucleotide sequence ID" value="XM_013920126.2"/>
</dbReference>
<protein>
    <recommendedName>
        <fullName evidence="2">DNA repair protein SWI5 homolog</fullName>
    </recommendedName>
    <alternativeName>
        <fullName evidence="6">Protein SAE3 homolog</fullName>
    </alternativeName>
</protein>
<proteinExistence type="inferred from homology"/>
<dbReference type="PANTHER" id="PTHR28529">
    <property type="entry name" value="DNA REPAIR PROTEIN SWI5 HOMOLOG"/>
    <property type="match status" value="1"/>
</dbReference>
<dbReference type="RefSeq" id="XP_013775581.1">
    <property type="nucleotide sequence ID" value="XM_013920127.2"/>
</dbReference>